<feature type="transmembrane region" description="Helical" evidence="1">
    <location>
        <begin position="146"/>
        <end position="164"/>
    </location>
</feature>
<name>A0ABU7I3P8_9SPHI</name>
<keyword evidence="1" id="KW-0812">Transmembrane</keyword>
<dbReference type="InterPro" id="IPR013901">
    <property type="entry name" value="Anthrone_oxy"/>
</dbReference>
<evidence type="ECO:0000313" key="2">
    <source>
        <dbReference type="EMBL" id="MEE1944048.1"/>
    </source>
</evidence>
<keyword evidence="1" id="KW-0472">Membrane</keyword>
<dbReference type="Pfam" id="PF08592">
    <property type="entry name" value="Anthrone_oxy"/>
    <property type="match status" value="1"/>
</dbReference>
<dbReference type="EMBL" id="JAZDQT010000001">
    <property type="protein sequence ID" value="MEE1944048.1"/>
    <property type="molecule type" value="Genomic_DNA"/>
</dbReference>
<feature type="transmembrane region" description="Helical" evidence="1">
    <location>
        <begin position="55"/>
        <end position="75"/>
    </location>
</feature>
<feature type="transmembrane region" description="Helical" evidence="1">
    <location>
        <begin position="87"/>
        <end position="108"/>
    </location>
</feature>
<dbReference type="RefSeq" id="WP_330106429.1">
    <property type="nucleotide sequence ID" value="NZ_JAZDQT010000001.1"/>
</dbReference>
<evidence type="ECO:0000256" key="1">
    <source>
        <dbReference type="SAM" id="Phobius"/>
    </source>
</evidence>
<protein>
    <submittedName>
        <fullName evidence="2">DUF1772 domain-containing protein</fullName>
    </submittedName>
</protein>
<reference evidence="2 3" key="1">
    <citation type="submission" date="2024-01" db="EMBL/GenBank/DDBJ databases">
        <title>Pedobacter sp. nov., isolated from fresh soil.</title>
        <authorList>
            <person name="Le N.T.T."/>
        </authorList>
    </citation>
    <scope>NUCLEOTIDE SEQUENCE [LARGE SCALE GENOMIC DNA]</scope>
    <source>
        <strain evidence="2 3">KR3-3</strain>
    </source>
</reference>
<keyword evidence="1" id="KW-1133">Transmembrane helix</keyword>
<dbReference type="PROSITE" id="PS51257">
    <property type="entry name" value="PROKAR_LIPOPROTEIN"/>
    <property type="match status" value="1"/>
</dbReference>
<comment type="caution">
    <text evidence="2">The sequence shown here is derived from an EMBL/GenBank/DDBJ whole genome shotgun (WGS) entry which is preliminary data.</text>
</comment>
<feature type="transmembrane region" description="Helical" evidence="1">
    <location>
        <begin position="7"/>
        <end position="28"/>
    </location>
</feature>
<evidence type="ECO:0000313" key="3">
    <source>
        <dbReference type="Proteomes" id="UP001336835"/>
    </source>
</evidence>
<gene>
    <name evidence="2" type="ORF">VRU48_02940</name>
</gene>
<proteinExistence type="predicted"/>
<accession>A0ABU7I3P8</accession>
<organism evidence="2 3">
    <name type="scientific">Pedobacter albus</name>
    <dbReference type="NCBI Taxonomy" id="3113905"/>
    <lineage>
        <taxon>Bacteria</taxon>
        <taxon>Pseudomonadati</taxon>
        <taxon>Bacteroidota</taxon>
        <taxon>Sphingobacteriia</taxon>
        <taxon>Sphingobacteriales</taxon>
        <taxon>Sphingobacteriaceae</taxon>
        <taxon>Pedobacter</taxon>
    </lineage>
</organism>
<dbReference type="Proteomes" id="UP001336835">
    <property type="component" value="Unassembled WGS sequence"/>
</dbReference>
<sequence>MKRTSMSIFILAITTIACGLIAGLFYSYSCSVNPGLKTLTDFGYLSAMQAINRAILNPVFFCSFMGALVLLPLSTYFSYTPAPSTRFWLLLSASILYIVAVFGVTAFGNVPLNDALDKFDLSTATPEALAKQRALFETSWNALHAIRTWASAGSFVLTVLACIFNQSK</sequence>
<keyword evidence="3" id="KW-1185">Reference proteome</keyword>